<organism evidence="9 10">
    <name type="scientific">Flavobacterium anhuiense</name>
    <dbReference type="NCBI Taxonomy" id="459526"/>
    <lineage>
        <taxon>Bacteria</taxon>
        <taxon>Pseudomonadati</taxon>
        <taxon>Bacteroidota</taxon>
        <taxon>Flavobacteriia</taxon>
        <taxon>Flavobacteriales</taxon>
        <taxon>Flavobacteriaceae</taxon>
        <taxon>Flavobacterium</taxon>
    </lineage>
</organism>
<dbReference type="Proteomes" id="UP000290433">
    <property type="component" value="Unassembled WGS sequence"/>
</dbReference>
<evidence type="ECO:0000313" key="10">
    <source>
        <dbReference type="Proteomes" id="UP000290433"/>
    </source>
</evidence>
<evidence type="ECO:0000256" key="2">
    <source>
        <dbReference type="ARBA" id="ARBA00007613"/>
    </source>
</evidence>
<evidence type="ECO:0000256" key="4">
    <source>
        <dbReference type="ARBA" id="ARBA00022452"/>
    </source>
</evidence>
<dbReference type="InterPro" id="IPR003423">
    <property type="entry name" value="OMP_efflux"/>
</dbReference>
<dbReference type="Gene3D" id="1.20.1600.10">
    <property type="entry name" value="Outer membrane efflux proteins (OEP)"/>
    <property type="match status" value="1"/>
</dbReference>
<dbReference type="RefSeq" id="WP_129745396.1">
    <property type="nucleotide sequence ID" value="NZ_JUIV01000001.1"/>
</dbReference>
<gene>
    <name evidence="9" type="ORF">NU08_0267</name>
</gene>
<evidence type="ECO:0000256" key="1">
    <source>
        <dbReference type="ARBA" id="ARBA00004442"/>
    </source>
</evidence>
<keyword evidence="3" id="KW-0813">Transport</keyword>
<accession>A0A444W4L0</accession>
<dbReference type="EMBL" id="JUIV01000001">
    <property type="protein sequence ID" value="RYJ40830.1"/>
    <property type="molecule type" value="Genomic_DNA"/>
</dbReference>
<evidence type="ECO:0000256" key="6">
    <source>
        <dbReference type="ARBA" id="ARBA00023136"/>
    </source>
</evidence>
<dbReference type="OrthoDB" id="581172at2"/>
<comment type="caution">
    <text evidence="9">The sequence shown here is derived from an EMBL/GenBank/DDBJ whole genome shotgun (WGS) entry which is preliminary data.</text>
</comment>
<dbReference type="Pfam" id="PF02321">
    <property type="entry name" value="OEP"/>
    <property type="match status" value="2"/>
</dbReference>
<dbReference type="GO" id="GO:1990281">
    <property type="term" value="C:efflux pump complex"/>
    <property type="evidence" value="ECO:0007669"/>
    <property type="project" value="TreeGrafter"/>
</dbReference>
<dbReference type="PANTHER" id="PTHR30026:SF20">
    <property type="entry name" value="OUTER MEMBRANE PROTEIN TOLC"/>
    <property type="match status" value="1"/>
</dbReference>
<dbReference type="AlphaFoldDB" id="A0A444W4L0"/>
<dbReference type="GO" id="GO:0009279">
    <property type="term" value="C:cell outer membrane"/>
    <property type="evidence" value="ECO:0007669"/>
    <property type="project" value="UniProtKB-SubCell"/>
</dbReference>
<proteinExistence type="inferred from homology"/>
<comment type="subcellular location">
    <subcellularLocation>
        <location evidence="1">Cell outer membrane</location>
    </subcellularLocation>
</comment>
<sequence length="465" mass="53480">MRNLVKLFSFLILFCFSTVRSQNFNQEELTFVEYLGYVKKYHPLVKQANLEVTNAQAKLMLARGGFDPKIEVDYNKKEFKGTEYYSLLNSSFKIPTWYGIEVKAGFDDTNGEYYNPQNKTPEAGLTSLGINVALGQGMFINQRMADVREGKLNVKLSDAQRKLRAIEVLYQASEAYFEWRKSYNEAELYKNYLGFASTRFQGVKKLIAAGDAPAIDSVEAKITVRNRELNVENGNLKLAKAKLKLANFLWIENVPVELGDLVKPEQNLIQTIEETLRTDAMMVDVESLDSHPKIQSLETKMDILEVNRQLKANSLLPKINVGYNYISEPNYWNNFNADDYKFNIDFSFPIFLRKERGSLKMAKLKIQDMQFDIGQQRLELKNKIKAQQTEIASLRKQKVVIDNLVKDYMTMLNSEEKLFSFGESSIFLINSRENNLVSAKLSQISLENQFYLSNAELYKILANPD</sequence>
<comment type="similarity">
    <text evidence="2">Belongs to the outer membrane factor (OMF) (TC 1.B.17) family.</text>
</comment>
<keyword evidence="7" id="KW-0998">Cell outer membrane</keyword>
<dbReference type="PANTHER" id="PTHR30026">
    <property type="entry name" value="OUTER MEMBRANE PROTEIN TOLC"/>
    <property type="match status" value="1"/>
</dbReference>
<evidence type="ECO:0000256" key="5">
    <source>
        <dbReference type="ARBA" id="ARBA00022692"/>
    </source>
</evidence>
<dbReference type="GO" id="GO:0015562">
    <property type="term" value="F:efflux transmembrane transporter activity"/>
    <property type="evidence" value="ECO:0007669"/>
    <property type="project" value="InterPro"/>
</dbReference>
<keyword evidence="4" id="KW-1134">Transmembrane beta strand</keyword>
<keyword evidence="5" id="KW-0812">Transmembrane</keyword>
<dbReference type="GO" id="GO:0015288">
    <property type="term" value="F:porin activity"/>
    <property type="evidence" value="ECO:0007669"/>
    <property type="project" value="TreeGrafter"/>
</dbReference>
<name>A0A444W4L0_9FLAO</name>
<feature type="signal peptide" evidence="8">
    <location>
        <begin position="1"/>
        <end position="21"/>
    </location>
</feature>
<feature type="chain" id="PRO_5019114428" evidence="8">
    <location>
        <begin position="22"/>
        <end position="465"/>
    </location>
</feature>
<reference evidence="9 10" key="1">
    <citation type="submission" date="2014-12" db="EMBL/GenBank/DDBJ databases">
        <title>Genome sequence of Flavobacterium anhuiense RCM74.</title>
        <authorList>
            <person name="Kim J.F."/>
            <person name="Song J.Y."/>
            <person name="Kwak M.-J."/>
            <person name="Lee S.-W."/>
        </authorList>
    </citation>
    <scope>NUCLEOTIDE SEQUENCE [LARGE SCALE GENOMIC DNA]</scope>
    <source>
        <strain evidence="9 10">RCM74</strain>
    </source>
</reference>
<keyword evidence="8" id="KW-0732">Signal</keyword>
<evidence type="ECO:0000256" key="7">
    <source>
        <dbReference type="ARBA" id="ARBA00023237"/>
    </source>
</evidence>
<evidence type="ECO:0000256" key="3">
    <source>
        <dbReference type="ARBA" id="ARBA00022448"/>
    </source>
</evidence>
<dbReference type="SUPFAM" id="SSF56954">
    <property type="entry name" value="Outer membrane efflux proteins (OEP)"/>
    <property type="match status" value="1"/>
</dbReference>
<dbReference type="InterPro" id="IPR051906">
    <property type="entry name" value="TolC-like"/>
</dbReference>
<keyword evidence="6" id="KW-0472">Membrane</keyword>
<protein>
    <submittedName>
        <fullName evidence="9">Outer membrane protein-like protein</fullName>
    </submittedName>
</protein>
<evidence type="ECO:0000256" key="8">
    <source>
        <dbReference type="SAM" id="SignalP"/>
    </source>
</evidence>
<evidence type="ECO:0000313" key="9">
    <source>
        <dbReference type="EMBL" id="RYJ40830.1"/>
    </source>
</evidence>